<accession>A0AAE0H3I2</accession>
<reference evidence="1 2" key="1">
    <citation type="journal article" date="2015" name="Genome Biol. Evol.">
        <title>Comparative Genomics of a Bacterivorous Green Alga Reveals Evolutionary Causalities and Consequences of Phago-Mixotrophic Mode of Nutrition.</title>
        <authorList>
            <person name="Burns J.A."/>
            <person name="Paasch A."/>
            <person name="Narechania A."/>
            <person name="Kim E."/>
        </authorList>
    </citation>
    <scope>NUCLEOTIDE SEQUENCE [LARGE SCALE GENOMIC DNA]</scope>
    <source>
        <strain evidence="1 2">PLY_AMNH</strain>
    </source>
</reference>
<evidence type="ECO:0000313" key="1">
    <source>
        <dbReference type="EMBL" id="KAK3289227.1"/>
    </source>
</evidence>
<comment type="caution">
    <text evidence="1">The sequence shown here is derived from an EMBL/GenBank/DDBJ whole genome shotgun (WGS) entry which is preliminary data.</text>
</comment>
<dbReference type="Proteomes" id="UP001190700">
    <property type="component" value="Unassembled WGS sequence"/>
</dbReference>
<gene>
    <name evidence="1" type="ORF">CYMTET_3318</name>
</gene>
<evidence type="ECO:0000313" key="2">
    <source>
        <dbReference type="Proteomes" id="UP001190700"/>
    </source>
</evidence>
<dbReference type="EMBL" id="LGRX02000194">
    <property type="protein sequence ID" value="KAK3289227.1"/>
    <property type="molecule type" value="Genomic_DNA"/>
</dbReference>
<protein>
    <submittedName>
        <fullName evidence="1">Uncharacterized protein</fullName>
    </submittedName>
</protein>
<proteinExistence type="predicted"/>
<organism evidence="1 2">
    <name type="scientific">Cymbomonas tetramitiformis</name>
    <dbReference type="NCBI Taxonomy" id="36881"/>
    <lineage>
        <taxon>Eukaryota</taxon>
        <taxon>Viridiplantae</taxon>
        <taxon>Chlorophyta</taxon>
        <taxon>Pyramimonadophyceae</taxon>
        <taxon>Pyramimonadales</taxon>
        <taxon>Pyramimonadaceae</taxon>
        <taxon>Cymbomonas</taxon>
    </lineage>
</organism>
<keyword evidence="2" id="KW-1185">Reference proteome</keyword>
<dbReference type="AlphaFoldDB" id="A0AAE0H3I2"/>
<name>A0AAE0H3I2_9CHLO</name>
<sequence>MIVAYEWAYTVHGGEVANAEGGDQADAIMEEDDEDKDEERGGACAERHPAVVICAYFAWMPVFMGVQELRHSGLCRLKVSEVVEAKRANEHLPPHVPKVDAIKKMSDYSNSYWNMVSVP</sequence>